<accession>A0A4R6W8K0</accession>
<dbReference type="OrthoDB" id="616292at2"/>
<sequence>MKRELQIKRIIYTLLLLGIVQINLSCSKVEYTSTENPAYLRVFNNMYFYRDAAHKSEPYPMFTMLIDPSFDAQGKLTGAAIVGDYLDQRDSYAPPYPTHIGNSTSVFNPEYPGKEKVLVGPILNGFDLSSWAQIPSGKKRIMFVYRPKTTVPFFQLEERLRSTIFIDTTLNITEGEVYTLNLIQKDFNTKKNGIILRQEIFHKIALADSLTYVNFYNMSAKGYLEASKRTKEDISDVIWFNEGLRDTLSVHLSIMENYRDEMNFAKSRGISGYDRQFVTTLLRDCESTRVASYHSFPTFPKSGNNTIYTDVWQMFFFRHPSIDVDRIYQYGINEPDGKFAMMACYKDGRTTPPYNPMVYRSPMFPNLLINTHSGVHNPRTFSSVNTIEIVNGRVFLTTVQREYAPPIYRKQQLTY</sequence>
<evidence type="ECO:0000313" key="1">
    <source>
        <dbReference type="EMBL" id="TDQ73702.1"/>
    </source>
</evidence>
<dbReference type="Proteomes" id="UP000295292">
    <property type="component" value="Unassembled WGS sequence"/>
</dbReference>
<dbReference type="AlphaFoldDB" id="A0A4R6W8K0"/>
<comment type="caution">
    <text evidence="1">The sequence shown here is derived from an EMBL/GenBank/DDBJ whole genome shotgun (WGS) entry which is preliminary data.</text>
</comment>
<proteinExistence type="predicted"/>
<name>A0A4R6W8K0_9SPHI</name>
<gene>
    <name evidence="1" type="ORF">CLV99_4139</name>
</gene>
<reference evidence="1 2" key="1">
    <citation type="submission" date="2019-03" db="EMBL/GenBank/DDBJ databases">
        <title>Genomic Encyclopedia of Archaeal and Bacterial Type Strains, Phase II (KMG-II): from individual species to whole genera.</title>
        <authorList>
            <person name="Goeker M."/>
        </authorList>
    </citation>
    <scope>NUCLEOTIDE SEQUENCE [LARGE SCALE GENOMIC DNA]</scope>
    <source>
        <strain evidence="1 2">DSM 28353</strain>
    </source>
</reference>
<dbReference type="RefSeq" id="WP_133586297.1">
    <property type="nucleotide sequence ID" value="NZ_SNYV01000018.1"/>
</dbReference>
<organism evidence="1 2">
    <name type="scientific">Sphingobacterium yanglingense</name>
    <dbReference type="NCBI Taxonomy" id="1437280"/>
    <lineage>
        <taxon>Bacteria</taxon>
        <taxon>Pseudomonadati</taxon>
        <taxon>Bacteroidota</taxon>
        <taxon>Sphingobacteriia</taxon>
        <taxon>Sphingobacteriales</taxon>
        <taxon>Sphingobacteriaceae</taxon>
        <taxon>Sphingobacterium</taxon>
    </lineage>
</organism>
<evidence type="ECO:0000313" key="2">
    <source>
        <dbReference type="Proteomes" id="UP000295292"/>
    </source>
</evidence>
<dbReference type="EMBL" id="SNYV01000018">
    <property type="protein sequence ID" value="TDQ73702.1"/>
    <property type="molecule type" value="Genomic_DNA"/>
</dbReference>
<keyword evidence="2" id="KW-1185">Reference proteome</keyword>
<protein>
    <submittedName>
        <fullName evidence="1">Uncharacterized protein</fullName>
    </submittedName>
</protein>